<sequence length="478" mass="52786">MDRTIFITGPDPSLELLYSDVWLPGLYSRRILCFELPQGSTHEKVIDAMERAMKALVQGTPELGSSSVVVPNAALHDPSQPWRALAPGDGIQLSIKDMTKTFQSYKELEAAGFPLAAFKDADFMPIAGAIMPEPQPQSKFQLSLIEGGVLLSVCLYHHLHDGNGINTVTRALGDECRRAADTKGQLPPRKLNHDRSIMASLNGGLTDLKEHPAYSIKHGVFIPGIHHDHAPPEANGEPAPPPPEFVPAYFNITNDNAQALKDYGGRDMRISTHDAITAAIWRTLTVARFKTGQLKEDTVSTFTVPHNARQHVGLDKDWVGNCVYFISCDAKVSDIIQEDSLPMLAAKIRTELNRTNRERVEGLMTLRKRDPYSLAWWPIGMADKPHIVALTSMYHSEIVGYDFGPALGKVKHFTSTKIGAFGPDFQRAHFVGPKIDGGQACNVYVGLVKDEVDPFSREPLWSRYFSLLEVRGNAVSDV</sequence>
<dbReference type="InterPro" id="IPR023213">
    <property type="entry name" value="CAT-like_dom_sf"/>
</dbReference>
<keyword evidence="4" id="KW-1185">Reference proteome</keyword>
<organism evidence="3 4">
    <name type="scientific">Lecanosticta acicola</name>
    <dbReference type="NCBI Taxonomy" id="111012"/>
    <lineage>
        <taxon>Eukaryota</taxon>
        <taxon>Fungi</taxon>
        <taxon>Dikarya</taxon>
        <taxon>Ascomycota</taxon>
        <taxon>Pezizomycotina</taxon>
        <taxon>Dothideomycetes</taxon>
        <taxon>Dothideomycetidae</taxon>
        <taxon>Mycosphaerellales</taxon>
        <taxon>Mycosphaerellaceae</taxon>
        <taxon>Lecanosticta</taxon>
    </lineage>
</organism>
<dbReference type="Gene3D" id="3.30.559.10">
    <property type="entry name" value="Chloramphenicol acetyltransferase-like domain"/>
    <property type="match status" value="2"/>
</dbReference>
<evidence type="ECO:0000256" key="1">
    <source>
        <dbReference type="ARBA" id="ARBA00022679"/>
    </source>
</evidence>
<dbReference type="InterPro" id="IPR050317">
    <property type="entry name" value="Plant_Fungal_Acyltransferase"/>
</dbReference>
<protein>
    <submittedName>
        <fullName evidence="3">Transferase family</fullName>
    </submittedName>
</protein>
<dbReference type="InterPro" id="IPR054710">
    <property type="entry name" value="Tri101-like_N"/>
</dbReference>
<proteinExistence type="predicted"/>
<dbReference type="PANTHER" id="PTHR31642">
    <property type="entry name" value="TRICHOTHECENE 3-O-ACETYLTRANSFERASE"/>
    <property type="match status" value="1"/>
</dbReference>
<dbReference type="PANTHER" id="PTHR31642:SF310">
    <property type="entry name" value="FATTY ALCOHOL:CAFFEOYL-COA ACYLTRANSFERASE"/>
    <property type="match status" value="1"/>
</dbReference>
<dbReference type="AlphaFoldDB" id="A0AAI8Z1E9"/>
<dbReference type="GO" id="GO:0016747">
    <property type="term" value="F:acyltransferase activity, transferring groups other than amino-acyl groups"/>
    <property type="evidence" value="ECO:0007669"/>
    <property type="project" value="TreeGrafter"/>
</dbReference>
<reference evidence="3" key="1">
    <citation type="submission" date="2023-11" db="EMBL/GenBank/DDBJ databases">
        <authorList>
            <person name="Alioto T."/>
            <person name="Alioto T."/>
            <person name="Gomez Garrido J."/>
        </authorList>
    </citation>
    <scope>NUCLEOTIDE SEQUENCE</scope>
</reference>
<dbReference type="GO" id="GO:0044550">
    <property type="term" value="P:secondary metabolite biosynthetic process"/>
    <property type="evidence" value="ECO:0007669"/>
    <property type="project" value="TreeGrafter"/>
</dbReference>
<dbReference type="EMBL" id="CAVMBE010000039">
    <property type="protein sequence ID" value="CAK4030679.1"/>
    <property type="molecule type" value="Genomic_DNA"/>
</dbReference>
<gene>
    <name evidence="3" type="ORF">LECACI_7A005837</name>
</gene>
<evidence type="ECO:0000259" key="2">
    <source>
        <dbReference type="Pfam" id="PF22664"/>
    </source>
</evidence>
<dbReference type="Proteomes" id="UP001296104">
    <property type="component" value="Unassembled WGS sequence"/>
</dbReference>
<feature type="domain" description="Trichothecene 3-O-acetyltransferase-like N-terminal" evidence="2">
    <location>
        <begin position="26"/>
        <end position="176"/>
    </location>
</feature>
<evidence type="ECO:0000313" key="3">
    <source>
        <dbReference type="EMBL" id="CAK4030679.1"/>
    </source>
</evidence>
<keyword evidence="1 3" id="KW-0808">Transferase</keyword>
<evidence type="ECO:0000313" key="4">
    <source>
        <dbReference type="Proteomes" id="UP001296104"/>
    </source>
</evidence>
<name>A0AAI8Z1E9_9PEZI</name>
<dbReference type="Pfam" id="PF22664">
    <property type="entry name" value="TRI-like_N"/>
    <property type="match status" value="1"/>
</dbReference>
<comment type="caution">
    <text evidence="3">The sequence shown here is derived from an EMBL/GenBank/DDBJ whole genome shotgun (WGS) entry which is preliminary data.</text>
</comment>
<accession>A0AAI8Z1E9</accession>